<dbReference type="EMBL" id="VUJX02000005">
    <property type="protein sequence ID" value="KAL0936111.1"/>
    <property type="molecule type" value="Genomic_DNA"/>
</dbReference>
<proteinExistence type="predicted"/>
<comment type="caution">
    <text evidence="1">The sequence shown here is derived from an EMBL/GenBank/DDBJ whole genome shotgun (WGS) entry which is preliminary data.</text>
</comment>
<sequence>MANQEIDYIFHHVFLPPQLPQSDDFSVHYETALVSCVLDCLVKFKNNVSKEESAAVQSAIGLIQAFIRVHIDLAGTTAVSEFELCEVLRDLDCVGRLRMLSYDLGASTYSCTGGVVPLHIRAQNAGVLITKTISDMHIETFELSPENKAVVSTIGRLRRCFPGSAIAIDLQTTCQEGFIENLAATLAQMSSQSAPDTQPLVKKAGQLHQEIRDTTHPKIVTELLNAYLLVLGRPLPGTRLWKNTREEVLWSDCHLPWRRSPTWLLIRVALQLVFGRRCVELGLSEDLYKIFMLFLVAEILNQSLGNEIPSETLILMNAKVSRRLHKLEDDREGLWLSHVRQTMCRANEILAARWSAIQQRDAPPLNLDRLRTLDFEKDTIMHLPELDQFLAQLCHRQKTTEPSDFTPSWALAKTRPETLPDLSFTHDREHLTFNLESFEVWVEYHLENWLKRRMDQKDTDACAELRQLIEGYHVVASDFYLENPEETSIMLLTILELWIACDKMAVVLYPMLLEYDPGIPNDIFENFLLPLRQQMARLHRAELYVHCRSKQSRFPAPNIYTDFGSQNSFSVRYFNQSAKHQSLLNGIQAEAQRDRGAKHAEFERLQAKYQSIMREYNQLSCTYETYYSHKLYQNVTRHSGSCKKHRCLKDAKNVVIQIHEWPLPTRQLEAKSVVFELSLPSSFGYWREATVFALFSVFRVKQHGGHNPRNRYTLGNYRGLSEYFSRNITSQHVYLLSQDKPHTVTHRCSLAVGTATTFQVCLDNALHYEYFNEYRSSMLTSFDPTQEIPRRCTYKMPEQSSSLDRFLFRPASEPNGPTPNTVIATQSNCPDQMALDEYKALCSIPLGFRLQWSNILVQLFSPSVDFRKSETRLATLQCIYQAGPSCGDILREAHKTFEDVTFCEKLLEGLNEATLRFEQNWQSSIALCTFISIAIRLLSLTTCFSIRSKCFEYLEKARRITFAWACSLKDKAQNSSGETERLLMQKREMEFALICSETFNVDDAFRSNVLSNSSNISIFIQCAIMIQESCHSHLKTLGTPLQHLYSRWQRNCLHSYQVLLEKIIIQKTSALDDALSKSWSEYKRSDQWHILSHRHGCWLTTSTGVPGETLPVHYCLVTGELLVNGMPLDHLPSQYLQHPIYAALFGRLSLEIMPTSVAGLKFSSRRLHAGHSIHLGMEKDPREPSLDLLVQARNKDSKLELIPHKYIQGKFPIDFVENYIHWYNYNDSYIEFCDISTPWTHSATNWQLRHFNDTNVWKLVRGEISLVNIKSPSARLLGSLLEPLEDSSWIHISHHSRESSLQLDLPRRRLDFSLKSGETLVRSRQFRGMSIDENQAIGTLVGLRDKLILKHDKPRHSLLSLARKVLVPEGTVSNRKAADHVDVTISKDESSRVLAYEVDHELGRIISSSRQSKLFIAYLHALTSFGLPDPLTRQSGTESSLSILTSASIMSIDWLTTENVDILRRLALLTPGRTYYPSHERVMQTVTWSRTLGCLAQHNLFLEYVVSVFKIAERSKLFHPEVYVEPPRLDHVVPELLKRDSIRSSTFRVSRFGAECHEVDYDIIYKSRDTSESSQKTRAFQIGRYFYLGLISLFQPPPVNLENHLWTFLASCPKVLGHDRVFESEGVMYSSDLILGSLDYIKKNWILLHRNLHAVNRFRTMIWIVTLSFVEISDIHILQMLARFHTDTTLQKVSAPSADSFNLSKGTEYVNERVRSAIEPGFTSYGLSTERFLAHFNFNDDSESLQKLRNLDYYSERTACQNHVVSCLRKQWPSRTPHKPAISGSKDIHEEDSTAMTAWPNYIDWNVVKGSIKNLFESWFDNGQFKEYLGQLARQSPTHDVPIVMPSPQLKTKAWTLKRKPGFLGYDEVFGEISIFLPKPETGS</sequence>
<name>A0ACC3YXD2_COLTU</name>
<evidence type="ECO:0000313" key="2">
    <source>
        <dbReference type="Proteomes" id="UP000805649"/>
    </source>
</evidence>
<evidence type="ECO:0000313" key="1">
    <source>
        <dbReference type="EMBL" id="KAL0936111.1"/>
    </source>
</evidence>
<accession>A0ACC3YXD2</accession>
<reference evidence="1 2" key="1">
    <citation type="journal article" date="2020" name="Phytopathology">
        <title>Genome Sequence Resources of Colletotrichum truncatum, C. plurivorum, C. musicola, and C. sojae: Four Species Pathogenic to Soybean (Glycine max).</title>
        <authorList>
            <person name="Rogerio F."/>
            <person name="Boufleur T.R."/>
            <person name="Ciampi-Guillardi M."/>
            <person name="Sukno S.A."/>
            <person name="Thon M.R."/>
            <person name="Massola Junior N.S."/>
            <person name="Baroncelli R."/>
        </authorList>
    </citation>
    <scope>NUCLEOTIDE SEQUENCE [LARGE SCALE GENOMIC DNA]</scope>
    <source>
        <strain evidence="1 2">CMES1059</strain>
    </source>
</reference>
<organism evidence="1 2">
    <name type="scientific">Colletotrichum truncatum</name>
    <name type="common">Anthracnose fungus</name>
    <name type="synonym">Colletotrichum capsici</name>
    <dbReference type="NCBI Taxonomy" id="5467"/>
    <lineage>
        <taxon>Eukaryota</taxon>
        <taxon>Fungi</taxon>
        <taxon>Dikarya</taxon>
        <taxon>Ascomycota</taxon>
        <taxon>Pezizomycotina</taxon>
        <taxon>Sordariomycetes</taxon>
        <taxon>Hypocreomycetidae</taxon>
        <taxon>Glomerellales</taxon>
        <taxon>Glomerellaceae</taxon>
        <taxon>Colletotrichum</taxon>
        <taxon>Colletotrichum truncatum species complex</taxon>
    </lineage>
</organism>
<gene>
    <name evidence="1" type="ORF">CTRU02_208326</name>
</gene>
<protein>
    <submittedName>
        <fullName evidence="1">Uncharacterized protein</fullName>
    </submittedName>
</protein>
<keyword evidence="2" id="KW-1185">Reference proteome</keyword>
<dbReference type="Proteomes" id="UP000805649">
    <property type="component" value="Unassembled WGS sequence"/>
</dbReference>